<dbReference type="InterPro" id="IPR001012">
    <property type="entry name" value="UBX_dom"/>
</dbReference>
<dbReference type="Gene3D" id="3.10.20.90">
    <property type="entry name" value="Phosphatidylinositol 3-kinase Catalytic Subunit, Chain A, domain 1"/>
    <property type="match status" value="1"/>
</dbReference>
<gene>
    <name evidence="4" type="ORF">GcM1_199034</name>
</gene>
<comment type="caution">
    <text evidence="4">The sequence shown here is derived from an EMBL/GenBank/DDBJ whole genome shotgun (WGS) entry which is preliminary data.</text>
</comment>
<dbReference type="Pfam" id="PF08059">
    <property type="entry name" value="SEP"/>
    <property type="match status" value="1"/>
</dbReference>
<dbReference type="GO" id="GO:0061025">
    <property type="term" value="P:membrane fusion"/>
    <property type="evidence" value="ECO:0007669"/>
    <property type="project" value="TreeGrafter"/>
</dbReference>
<reference evidence="4 5" key="1">
    <citation type="journal article" date="2018" name="BMC Genomics">
        <title>Comparative genome analyses reveal sequence features reflecting distinct modes of host-adaptation between dicot and monocot powdery mildew.</title>
        <authorList>
            <person name="Wu Y."/>
            <person name="Ma X."/>
            <person name="Pan Z."/>
            <person name="Kale S.D."/>
            <person name="Song Y."/>
            <person name="King H."/>
            <person name="Zhang Q."/>
            <person name="Presley C."/>
            <person name="Deng X."/>
            <person name="Wei C.I."/>
            <person name="Xiao S."/>
        </authorList>
    </citation>
    <scope>NUCLEOTIDE SEQUENCE [LARGE SCALE GENOMIC DNA]</scope>
    <source>
        <strain evidence="4">UMSG1</strain>
    </source>
</reference>
<dbReference type="Gene3D" id="1.10.8.10">
    <property type="entry name" value="DNA helicase RuvA subunit, C-terminal domain"/>
    <property type="match status" value="1"/>
</dbReference>
<dbReference type="GO" id="GO:0007030">
    <property type="term" value="P:Golgi organization"/>
    <property type="evidence" value="ECO:0007669"/>
    <property type="project" value="TreeGrafter"/>
</dbReference>
<dbReference type="InterPro" id="IPR036241">
    <property type="entry name" value="NSFL1C_SEP_dom_sf"/>
</dbReference>
<dbReference type="SUPFAM" id="SSF54236">
    <property type="entry name" value="Ubiquitin-like"/>
    <property type="match status" value="1"/>
</dbReference>
<dbReference type="Gene3D" id="3.30.420.210">
    <property type="entry name" value="SEP domain"/>
    <property type="match status" value="1"/>
</dbReference>
<dbReference type="SUPFAM" id="SSF46934">
    <property type="entry name" value="UBA-like"/>
    <property type="match status" value="1"/>
</dbReference>
<dbReference type="GO" id="GO:0031468">
    <property type="term" value="P:nuclear membrane reassembly"/>
    <property type="evidence" value="ECO:0007669"/>
    <property type="project" value="TreeGrafter"/>
</dbReference>
<name>A0A420IZ93_9PEZI</name>
<dbReference type="PANTHER" id="PTHR23333">
    <property type="entry name" value="UBX DOMAIN CONTAINING PROTEIN"/>
    <property type="match status" value="1"/>
</dbReference>
<feature type="region of interest" description="Disordered" evidence="1">
    <location>
        <begin position="78"/>
        <end position="166"/>
    </location>
</feature>
<dbReference type="GO" id="GO:0005634">
    <property type="term" value="C:nucleus"/>
    <property type="evidence" value="ECO:0007669"/>
    <property type="project" value="TreeGrafter"/>
</dbReference>
<dbReference type="SUPFAM" id="SSF102848">
    <property type="entry name" value="NSFL1 (p97 ATPase) cofactor p47, SEP domain"/>
    <property type="match status" value="1"/>
</dbReference>
<evidence type="ECO:0000313" key="4">
    <source>
        <dbReference type="EMBL" id="RKF79835.1"/>
    </source>
</evidence>
<dbReference type="AlphaFoldDB" id="A0A420IZ93"/>
<dbReference type="FunFam" id="3.30.420.210:FF:000002">
    <property type="entry name" value="UBX domain-containing protein 1"/>
    <property type="match status" value="1"/>
</dbReference>
<dbReference type="InterPro" id="IPR009060">
    <property type="entry name" value="UBA-like_sf"/>
</dbReference>
<dbReference type="EMBL" id="MCBS01019930">
    <property type="protein sequence ID" value="RKF79835.1"/>
    <property type="molecule type" value="Genomic_DNA"/>
</dbReference>
<sequence>MRKFGGSTYSYLTQNNRLFKIILLYNSVVMDERNNEELIQQFRDLTSITRVEAIQYLTASQWDLSGAVTEYFTIQEGGTEEGDVEGNKKAQETKPYTGPRTLDGRPAPESISTIGSGSRVSATKDRKSGIATLGSISQSQPSRDNFDDSDDEDLNHGKEPRDLFAGGEKSGLAVQDPAEHQNHPKKVVRDILKMAKANAARLGGEGGEPSAATPSFFRGNGQTLGGDDTPSRIIPNTDQPPPEVKAARARTLHLWEDGFSIEDGPLRRFDDPQNAADLQMIRQGRAPVHLMGVRENEHIDVQLINHDENYKAPTKVYKPFSGTANRLGSPIPGSAVKAQPPISVATETSISNPKLDSSQPVIKIRIQLADGTRLPAQFNPTHTIGDIYEFIERASPTSNSRPWVLATTFPTKNHTEKSITLEQTPELKRGGTAVQKTI</sequence>
<feature type="domain" description="SEP" evidence="3">
    <location>
        <begin position="247"/>
        <end position="311"/>
    </location>
</feature>
<evidence type="ECO:0000259" key="2">
    <source>
        <dbReference type="PROSITE" id="PS50033"/>
    </source>
</evidence>
<dbReference type="GO" id="GO:0043161">
    <property type="term" value="P:proteasome-mediated ubiquitin-dependent protein catabolic process"/>
    <property type="evidence" value="ECO:0007669"/>
    <property type="project" value="TreeGrafter"/>
</dbReference>
<feature type="compositionally biased region" description="Polar residues" evidence="1">
    <location>
        <begin position="134"/>
        <end position="143"/>
    </location>
</feature>
<dbReference type="Pfam" id="PF00789">
    <property type="entry name" value="UBX"/>
    <property type="match status" value="1"/>
</dbReference>
<dbReference type="CDD" id="cd01770">
    <property type="entry name" value="UBX_UBXN2"/>
    <property type="match status" value="1"/>
</dbReference>
<dbReference type="Proteomes" id="UP000285326">
    <property type="component" value="Unassembled WGS sequence"/>
</dbReference>
<dbReference type="Pfam" id="PF14555">
    <property type="entry name" value="UBA_4"/>
    <property type="match status" value="1"/>
</dbReference>
<proteinExistence type="predicted"/>
<organism evidence="4 5">
    <name type="scientific">Golovinomyces cichoracearum</name>
    <dbReference type="NCBI Taxonomy" id="62708"/>
    <lineage>
        <taxon>Eukaryota</taxon>
        <taxon>Fungi</taxon>
        <taxon>Dikarya</taxon>
        <taxon>Ascomycota</taxon>
        <taxon>Pezizomycotina</taxon>
        <taxon>Leotiomycetes</taxon>
        <taxon>Erysiphales</taxon>
        <taxon>Erysiphaceae</taxon>
        <taxon>Golovinomyces</taxon>
    </lineage>
</organism>
<evidence type="ECO:0000313" key="5">
    <source>
        <dbReference type="Proteomes" id="UP000285326"/>
    </source>
</evidence>
<dbReference type="GO" id="GO:0043130">
    <property type="term" value="F:ubiquitin binding"/>
    <property type="evidence" value="ECO:0007669"/>
    <property type="project" value="TreeGrafter"/>
</dbReference>
<accession>A0A420IZ93</accession>
<dbReference type="GO" id="GO:0005829">
    <property type="term" value="C:cytosol"/>
    <property type="evidence" value="ECO:0007669"/>
    <property type="project" value="TreeGrafter"/>
</dbReference>
<evidence type="ECO:0000259" key="3">
    <source>
        <dbReference type="PROSITE" id="PS51399"/>
    </source>
</evidence>
<dbReference type="PANTHER" id="PTHR23333:SF20">
    <property type="entry name" value="NSFL1 COFACTOR P47"/>
    <property type="match status" value="1"/>
</dbReference>
<protein>
    <submittedName>
        <fullName evidence="4">UBX domain-containing protein 1</fullName>
    </submittedName>
</protein>
<feature type="compositionally biased region" description="Polar residues" evidence="1">
    <location>
        <begin position="110"/>
        <end position="121"/>
    </location>
</feature>
<dbReference type="PROSITE" id="PS51399">
    <property type="entry name" value="SEP"/>
    <property type="match status" value="1"/>
</dbReference>
<dbReference type="SMART" id="SM00553">
    <property type="entry name" value="SEP"/>
    <property type="match status" value="1"/>
</dbReference>
<dbReference type="SMART" id="SM00166">
    <property type="entry name" value="UBX"/>
    <property type="match status" value="1"/>
</dbReference>
<dbReference type="CDD" id="cd14273">
    <property type="entry name" value="UBA_TAP-C_like"/>
    <property type="match status" value="1"/>
</dbReference>
<feature type="domain" description="UBX" evidence="2">
    <location>
        <begin position="357"/>
        <end position="438"/>
    </location>
</feature>
<evidence type="ECO:0000256" key="1">
    <source>
        <dbReference type="SAM" id="MobiDB-lite"/>
    </source>
</evidence>
<dbReference type="PROSITE" id="PS50033">
    <property type="entry name" value="UBX"/>
    <property type="match status" value="1"/>
</dbReference>
<dbReference type="InterPro" id="IPR029071">
    <property type="entry name" value="Ubiquitin-like_domsf"/>
</dbReference>
<dbReference type="InterPro" id="IPR012989">
    <property type="entry name" value="SEP_domain"/>
</dbReference>
<dbReference type="GO" id="GO:0000045">
    <property type="term" value="P:autophagosome assembly"/>
    <property type="evidence" value="ECO:0007669"/>
    <property type="project" value="TreeGrafter"/>
</dbReference>
<feature type="region of interest" description="Disordered" evidence="1">
    <location>
        <begin position="224"/>
        <end position="243"/>
    </location>
</feature>